<proteinExistence type="predicted"/>
<keyword evidence="5" id="KW-1185">Reference proteome</keyword>
<organism evidence="4 5">
    <name type="scientific">Rhizocola hellebori</name>
    <dbReference type="NCBI Taxonomy" id="1392758"/>
    <lineage>
        <taxon>Bacteria</taxon>
        <taxon>Bacillati</taxon>
        <taxon>Actinomycetota</taxon>
        <taxon>Actinomycetes</taxon>
        <taxon>Micromonosporales</taxon>
        <taxon>Micromonosporaceae</taxon>
        <taxon>Rhizocola</taxon>
    </lineage>
</organism>
<reference evidence="4" key="1">
    <citation type="submission" date="2021-01" db="EMBL/GenBank/DDBJ databases">
        <title>Whole genome shotgun sequence of Rhizocola hellebori NBRC 109834.</title>
        <authorList>
            <person name="Komaki H."/>
            <person name="Tamura T."/>
        </authorList>
    </citation>
    <scope>NUCLEOTIDE SEQUENCE</scope>
    <source>
        <strain evidence="4">NBRC 109834</strain>
    </source>
</reference>
<feature type="repeat" description="TPR" evidence="3">
    <location>
        <begin position="331"/>
        <end position="364"/>
    </location>
</feature>
<keyword evidence="2 3" id="KW-0802">TPR repeat</keyword>
<dbReference type="Proteomes" id="UP000612899">
    <property type="component" value="Unassembled WGS sequence"/>
</dbReference>
<evidence type="ECO:0000313" key="4">
    <source>
        <dbReference type="EMBL" id="GIH06748.1"/>
    </source>
</evidence>
<dbReference type="Pfam" id="PF13181">
    <property type="entry name" value="TPR_8"/>
    <property type="match status" value="1"/>
</dbReference>
<evidence type="ECO:0000256" key="1">
    <source>
        <dbReference type="ARBA" id="ARBA00022737"/>
    </source>
</evidence>
<name>A0A8J3VIA9_9ACTN</name>
<dbReference type="InterPro" id="IPR011990">
    <property type="entry name" value="TPR-like_helical_dom_sf"/>
</dbReference>
<comment type="caution">
    <text evidence="4">The sequence shown here is derived from an EMBL/GenBank/DDBJ whole genome shotgun (WGS) entry which is preliminary data.</text>
</comment>
<evidence type="ECO:0000256" key="2">
    <source>
        <dbReference type="ARBA" id="ARBA00022803"/>
    </source>
</evidence>
<protein>
    <recommendedName>
        <fullName evidence="6">Tetratricopeptide repeat protein</fullName>
    </recommendedName>
</protein>
<evidence type="ECO:0000256" key="3">
    <source>
        <dbReference type="PROSITE-ProRule" id="PRU00339"/>
    </source>
</evidence>
<gene>
    <name evidence="4" type="ORF">Rhe02_48150</name>
</gene>
<dbReference type="SMART" id="SM00028">
    <property type="entry name" value="TPR"/>
    <property type="match status" value="7"/>
</dbReference>
<dbReference type="Pfam" id="PF13432">
    <property type="entry name" value="TPR_16"/>
    <property type="match status" value="2"/>
</dbReference>
<dbReference type="EMBL" id="BONY01000030">
    <property type="protein sequence ID" value="GIH06748.1"/>
    <property type="molecule type" value="Genomic_DNA"/>
</dbReference>
<dbReference type="PROSITE" id="PS50005">
    <property type="entry name" value="TPR"/>
    <property type="match status" value="3"/>
</dbReference>
<accession>A0A8J3VIA9</accession>
<evidence type="ECO:0008006" key="6">
    <source>
        <dbReference type="Google" id="ProtNLM"/>
    </source>
</evidence>
<evidence type="ECO:0000313" key="5">
    <source>
        <dbReference type="Proteomes" id="UP000612899"/>
    </source>
</evidence>
<feature type="repeat" description="TPR" evidence="3">
    <location>
        <begin position="399"/>
        <end position="432"/>
    </location>
</feature>
<dbReference type="PANTHER" id="PTHR44858:SF1">
    <property type="entry name" value="UDP-N-ACETYLGLUCOSAMINE--PEPTIDE N-ACETYLGLUCOSAMINYLTRANSFERASE SPINDLY-RELATED"/>
    <property type="match status" value="1"/>
</dbReference>
<keyword evidence="1" id="KW-0677">Repeat</keyword>
<dbReference type="RefSeq" id="WP_203910560.1">
    <property type="nucleotide sequence ID" value="NZ_BONY01000030.1"/>
</dbReference>
<sequence length="586" mass="64690">MLIIDCHRAWRGPYTGVGTLIRAVFGDLDPALAARHAIEIVAVAPELRAQLGSSQTLTALAPPQERTRWYSRLRTRRIAHGIVDLLRAHPVAVRFTGLDHADPTDLEFLDLAGRRGLCFETVGPSTVELGRGDAAYHDHCADELAARGEFSLCLGAIPYHRARGSSRAAAAEAFRVALDYCMGEACYAAGLWLADALAAIAEPSEHYWAQTQRADFLFLLGRPEEVEPIYYDLMARSTTPFRHMTMSYTLAMLHTRLYEQRDHHRARAHINTAIALATMMDDPFHLVFMYNGKALVEMHLGNLDESLRLVTEGIALLDRALDPQKHRLHRSVLRHNRGQVLAALGRMDEALAEFEHVVGVDPLYPEYRFDRANLLQKMGRHALALQDYETAMRLGPPFPELYHNRGDLRATLGDVTGAIADFRYVLDMEPDYLEARLALAALLPAPEAVAVVEEGLLLLPGEARLHCALGLSLMDDWPDRAREAFDAALKLDPDLVEALVNRAVTSFGQGDTVQAIADLDRALQLQPGNPDVLFNRGYGYEAVGRHGDAMADYRAALGYAGADHDALLDGLARCESALGVGEDSLK</sequence>
<feature type="repeat" description="TPR" evidence="3">
    <location>
        <begin position="496"/>
        <end position="529"/>
    </location>
</feature>
<dbReference type="InterPro" id="IPR050498">
    <property type="entry name" value="Ycf3"/>
</dbReference>
<dbReference type="InterPro" id="IPR019734">
    <property type="entry name" value="TPR_rpt"/>
</dbReference>
<dbReference type="AlphaFoldDB" id="A0A8J3VIA9"/>
<dbReference type="SUPFAM" id="SSF48452">
    <property type="entry name" value="TPR-like"/>
    <property type="match status" value="2"/>
</dbReference>
<dbReference type="Gene3D" id="1.25.40.10">
    <property type="entry name" value="Tetratricopeptide repeat domain"/>
    <property type="match status" value="2"/>
</dbReference>
<dbReference type="PANTHER" id="PTHR44858">
    <property type="entry name" value="TETRATRICOPEPTIDE REPEAT PROTEIN 6"/>
    <property type="match status" value="1"/>
</dbReference>